<dbReference type="GO" id="GO:0034040">
    <property type="term" value="F:ATPase-coupled lipid transmembrane transporter activity"/>
    <property type="evidence" value="ECO:0007669"/>
    <property type="project" value="TreeGrafter"/>
</dbReference>
<keyword evidence="6" id="KW-0788">Thiol protease</keyword>
<evidence type="ECO:0000256" key="11">
    <source>
        <dbReference type="ARBA" id="ARBA00043264"/>
    </source>
</evidence>
<gene>
    <name evidence="17" type="ORF">K8V32_10055</name>
</gene>
<dbReference type="Pfam" id="PF00005">
    <property type="entry name" value="ABC_tran"/>
    <property type="match status" value="1"/>
</dbReference>
<feature type="transmembrane region" description="Helical" evidence="13">
    <location>
        <begin position="171"/>
        <end position="193"/>
    </location>
</feature>
<dbReference type="SUPFAM" id="SSF52540">
    <property type="entry name" value="P-loop containing nucleoside triphosphate hydrolases"/>
    <property type="match status" value="1"/>
</dbReference>
<keyword evidence="3" id="KW-1003">Cell membrane</keyword>
<dbReference type="GO" id="GO:0016887">
    <property type="term" value="F:ATP hydrolysis activity"/>
    <property type="evidence" value="ECO:0007669"/>
    <property type="project" value="InterPro"/>
</dbReference>
<evidence type="ECO:0000256" key="9">
    <source>
        <dbReference type="ARBA" id="ARBA00022989"/>
    </source>
</evidence>
<dbReference type="GO" id="GO:0140359">
    <property type="term" value="F:ABC-type transporter activity"/>
    <property type="evidence" value="ECO:0007669"/>
    <property type="project" value="InterPro"/>
</dbReference>
<dbReference type="InterPro" id="IPR005074">
    <property type="entry name" value="Peptidase_C39"/>
</dbReference>
<dbReference type="SMART" id="SM00382">
    <property type="entry name" value="AAA"/>
    <property type="match status" value="1"/>
</dbReference>
<proteinExistence type="inferred from homology"/>
<dbReference type="GO" id="GO:0043213">
    <property type="term" value="P:bacteriocin transport"/>
    <property type="evidence" value="ECO:0007669"/>
    <property type="project" value="UniProtKB-KW"/>
</dbReference>
<evidence type="ECO:0000256" key="7">
    <source>
        <dbReference type="ARBA" id="ARBA00022840"/>
    </source>
</evidence>
<dbReference type="InterPro" id="IPR003593">
    <property type="entry name" value="AAA+_ATPase"/>
</dbReference>
<dbReference type="Pfam" id="PF03412">
    <property type="entry name" value="Peptidase_C39"/>
    <property type="match status" value="1"/>
</dbReference>
<evidence type="ECO:0000256" key="10">
    <source>
        <dbReference type="ARBA" id="ARBA00023136"/>
    </source>
</evidence>
<dbReference type="Proteomes" id="UP000703315">
    <property type="component" value="Unassembled WGS sequence"/>
</dbReference>
<accession>A0A921K831</accession>
<evidence type="ECO:0000259" key="16">
    <source>
        <dbReference type="PROSITE" id="PS50990"/>
    </source>
</evidence>
<keyword evidence="6" id="KW-0645">Protease</keyword>
<keyword evidence="5" id="KW-0547">Nucleotide-binding</keyword>
<keyword evidence="10 13" id="KW-0472">Membrane</keyword>
<evidence type="ECO:0000256" key="5">
    <source>
        <dbReference type="ARBA" id="ARBA00022741"/>
    </source>
</evidence>
<evidence type="ECO:0000256" key="4">
    <source>
        <dbReference type="ARBA" id="ARBA00022692"/>
    </source>
</evidence>
<keyword evidence="8" id="KW-0653">Protein transport</keyword>
<keyword evidence="6" id="KW-0378">Hydrolase</keyword>
<dbReference type="GO" id="GO:0005886">
    <property type="term" value="C:plasma membrane"/>
    <property type="evidence" value="ECO:0007669"/>
    <property type="project" value="UniProtKB-SubCell"/>
</dbReference>
<dbReference type="PROSITE" id="PS50893">
    <property type="entry name" value="ABC_TRANSPORTER_2"/>
    <property type="match status" value="1"/>
</dbReference>
<dbReference type="PROSITE" id="PS50990">
    <property type="entry name" value="PEPTIDASE_C39"/>
    <property type="match status" value="1"/>
</dbReference>
<feature type="transmembrane region" description="Helical" evidence="13">
    <location>
        <begin position="275"/>
        <end position="299"/>
    </location>
</feature>
<keyword evidence="4 13" id="KW-0812">Transmembrane</keyword>
<reference evidence="17" key="1">
    <citation type="journal article" date="2021" name="PeerJ">
        <title>Extensive microbial diversity within the chicken gut microbiome revealed by metagenomics and culture.</title>
        <authorList>
            <person name="Gilroy R."/>
            <person name="Ravi A."/>
            <person name="Getino M."/>
            <person name="Pursley I."/>
            <person name="Horton D.L."/>
            <person name="Alikhan N.F."/>
            <person name="Baker D."/>
            <person name="Gharbi K."/>
            <person name="Hall N."/>
            <person name="Watson M."/>
            <person name="Adriaenssens E.M."/>
            <person name="Foster-Nyarko E."/>
            <person name="Jarju S."/>
            <person name="Secka A."/>
            <person name="Antonio M."/>
            <person name="Oren A."/>
            <person name="Chaudhuri R.R."/>
            <person name="La Ragione R."/>
            <person name="Hildebrand F."/>
            <person name="Pallen M.J."/>
        </authorList>
    </citation>
    <scope>NUCLEOTIDE SEQUENCE</scope>
    <source>
        <strain evidence="17">ChiHjej13B12-14962</strain>
    </source>
</reference>
<dbReference type="AlphaFoldDB" id="A0A921K831"/>
<dbReference type="PROSITE" id="PS00211">
    <property type="entry name" value="ABC_TRANSPORTER_1"/>
    <property type="match status" value="1"/>
</dbReference>
<dbReference type="GO" id="GO:0015031">
    <property type="term" value="P:protein transport"/>
    <property type="evidence" value="ECO:0007669"/>
    <property type="project" value="UniProtKB-KW"/>
</dbReference>
<evidence type="ECO:0000256" key="2">
    <source>
        <dbReference type="ARBA" id="ARBA00022448"/>
    </source>
</evidence>
<comment type="similarity">
    <text evidence="12">Belongs to the ABC transporter superfamily. Lipid exporter (TC 3.A.1.106) family.</text>
</comment>
<dbReference type="EMBL" id="DYXC01000110">
    <property type="protein sequence ID" value="HJF15128.1"/>
    <property type="molecule type" value="Genomic_DNA"/>
</dbReference>
<sequence length="726" mass="77321">MSRVPIVLQTAETDCGPACLTAMLRAQRHRVTLTDLRADMDPGRDGSSGVVMRRTGQRWGLPLQAQLVDPQDLGQRIHEIPLPFVLHLTRQHYVVVDKIRRDHVEVMDPAVGRRRLSRSQITEESSGLVLFLGNLDANDDDAPPPAMLTEKQPPGVLATVLRGVRGELARAGLLSLLLAVGGLALPVTTALIVDALVADAVEQHRWLAIGMALALAIGLLTLIRNWVLATLQRRMAGHLSISVATTLFSRNLKFFDRRSVGDLFGRVESAHAIHALLSVALLGAGLDALLTVGYLIALMVMAPPLAAVTTGIIVLCLVISGMVAKRSANLRREEILVTADSSTLLVDGIDGMTTLRAYGAESSMLAQWQQLLDRRLDLTRCRARLNALSMALLAAMAVATPLIILVMATSPAVAHSSAFGQIAPGTALGLMALATATLTPVASLATQLVEAADLRPLLDRVQDLTMAAPERSGGNHPGELTGSITLDNVTFKHERYGREILHGITAQVPAGSTVCILGPTGCGKTTLAQIMAGMHSPTEGRVLVDGNDVETLDPGAFRAQVGVVFQDSWTPAGTIREAILVSRTGYTDEDIWRALFHAQLAQDILALPMGLDTRLGSGGSGLSGGQRQRLALARALLGEPKILILDEPTSALDGDTERAIEAALVELHITRIIVTHRLSIATAADQLWVIHDGKLVESGAPAELAVSGGWYAKLLEAHSTSSQQLT</sequence>
<dbReference type="InterPro" id="IPR036640">
    <property type="entry name" value="ABC1_TM_sf"/>
</dbReference>
<feature type="domain" description="Peptidase C39" evidence="16">
    <location>
        <begin position="9"/>
        <end position="132"/>
    </location>
</feature>
<evidence type="ECO:0000259" key="14">
    <source>
        <dbReference type="PROSITE" id="PS50893"/>
    </source>
</evidence>
<dbReference type="InterPro" id="IPR027417">
    <property type="entry name" value="P-loop_NTPase"/>
</dbReference>
<dbReference type="GO" id="GO:0006508">
    <property type="term" value="P:proteolysis"/>
    <property type="evidence" value="ECO:0007669"/>
    <property type="project" value="InterPro"/>
</dbReference>
<dbReference type="Gene3D" id="3.40.50.300">
    <property type="entry name" value="P-loop containing nucleotide triphosphate hydrolases"/>
    <property type="match status" value="1"/>
</dbReference>
<feature type="domain" description="ABC transmembrane type-1" evidence="15">
    <location>
        <begin position="171"/>
        <end position="453"/>
    </location>
</feature>
<evidence type="ECO:0000256" key="6">
    <source>
        <dbReference type="ARBA" id="ARBA00022807"/>
    </source>
</evidence>
<dbReference type="RefSeq" id="WP_303906665.1">
    <property type="nucleotide sequence ID" value="NZ_DYXC01000110.1"/>
</dbReference>
<dbReference type="Gene3D" id="3.90.70.10">
    <property type="entry name" value="Cysteine proteinases"/>
    <property type="match status" value="1"/>
</dbReference>
<dbReference type="InterPro" id="IPR003439">
    <property type="entry name" value="ABC_transporter-like_ATP-bd"/>
</dbReference>
<reference evidence="17" key="2">
    <citation type="submission" date="2021-09" db="EMBL/GenBank/DDBJ databases">
        <authorList>
            <person name="Gilroy R."/>
        </authorList>
    </citation>
    <scope>NUCLEOTIDE SEQUENCE</scope>
    <source>
        <strain evidence="17">ChiHjej13B12-14962</strain>
    </source>
</reference>
<evidence type="ECO:0000256" key="8">
    <source>
        <dbReference type="ARBA" id="ARBA00022927"/>
    </source>
</evidence>
<dbReference type="PANTHER" id="PTHR24221:SF654">
    <property type="entry name" value="ATP-BINDING CASSETTE SUB-FAMILY B MEMBER 6"/>
    <property type="match status" value="1"/>
</dbReference>
<evidence type="ECO:0000313" key="17">
    <source>
        <dbReference type="EMBL" id="HJF15128.1"/>
    </source>
</evidence>
<feature type="transmembrane region" description="Helical" evidence="13">
    <location>
        <begin position="305"/>
        <end position="324"/>
    </location>
</feature>
<name>A0A921K831_9MICC</name>
<protein>
    <submittedName>
        <fullName evidence="17">Peptidase domain-containing ABC transporter</fullName>
    </submittedName>
</protein>
<comment type="subcellular location">
    <subcellularLocation>
        <location evidence="1">Cell membrane</location>
        <topology evidence="1">Multi-pass membrane protein</topology>
    </subcellularLocation>
</comment>
<dbReference type="InterPro" id="IPR039421">
    <property type="entry name" value="Type_1_exporter"/>
</dbReference>
<evidence type="ECO:0000313" key="18">
    <source>
        <dbReference type="Proteomes" id="UP000703315"/>
    </source>
</evidence>
<organism evidence="17 18">
    <name type="scientific">Enteractinococcus helveticum</name>
    <dbReference type="NCBI Taxonomy" id="1837282"/>
    <lineage>
        <taxon>Bacteria</taxon>
        <taxon>Bacillati</taxon>
        <taxon>Actinomycetota</taxon>
        <taxon>Actinomycetes</taxon>
        <taxon>Micrococcales</taxon>
        <taxon>Micrococcaceae</taxon>
    </lineage>
</organism>
<dbReference type="InterPro" id="IPR011527">
    <property type="entry name" value="ABC1_TM_dom"/>
</dbReference>
<dbReference type="PROSITE" id="PS50929">
    <property type="entry name" value="ABC_TM1F"/>
    <property type="match status" value="1"/>
</dbReference>
<dbReference type="GO" id="GO:0008234">
    <property type="term" value="F:cysteine-type peptidase activity"/>
    <property type="evidence" value="ECO:0007669"/>
    <property type="project" value="UniProtKB-KW"/>
</dbReference>
<evidence type="ECO:0000256" key="12">
    <source>
        <dbReference type="ARBA" id="ARBA00061644"/>
    </source>
</evidence>
<evidence type="ECO:0000256" key="13">
    <source>
        <dbReference type="SAM" id="Phobius"/>
    </source>
</evidence>
<keyword evidence="11" id="KW-0080">Bacteriocin transport</keyword>
<dbReference type="GO" id="GO:0005524">
    <property type="term" value="F:ATP binding"/>
    <property type="evidence" value="ECO:0007669"/>
    <property type="project" value="UniProtKB-KW"/>
</dbReference>
<comment type="caution">
    <text evidence="17">The sequence shown here is derived from an EMBL/GenBank/DDBJ whole genome shotgun (WGS) entry which is preliminary data.</text>
</comment>
<evidence type="ECO:0000259" key="15">
    <source>
        <dbReference type="PROSITE" id="PS50929"/>
    </source>
</evidence>
<evidence type="ECO:0000256" key="1">
    <source>
        <dbReference type="ARBA" id="ARBA00004651"/>
    </source>
</evidence>
<dbReference type="InterPro" id="IPR017871">
    <property type="entry name" value="ABC_transporter-like_CS"/>
</dbReference>
<feature type="transmembrane region" description="Helical" evidence="13">
    <location>
        <begin position="205"/>
        <end position="227"/>
    </location>
</feature>
<dbReference type="Gene3D" id="1.20.1560.10">
    <property type="entry name" value="ABC transporter type 1, transmembrane domain"/>
    <property type="match status" value="1"/>
</dbReference>
<feature type="domain" description="ABC transporter" evidence="14">
    <location>
        <begin position="484"/>
        <end position="717"/>
    </location>
</feature>
<dbReference type="FunFam" id="3.40.50.300:FF:000299">
    <property type="entry name" value="ABC transporter ATP-binding protein/permease"/>
    <property type="match status" value="1"/>
</dbReference>
<dbReference type="Pfam" id="PF00664">
    <property type="entry name" value="ABC_membrane"/>
    <property type="match status" value="1"/>
</dbReference>
<feature type="transmembrane region" description="Helical" evidence="13">
    <location>
        <begin position="385"/>
        <end position="408"/>
    </location>
</feature>
<keyword evidence="9 13" id="KW-1133">Transmembrane helix</keyword>
<dbReference type="SUPFAM" id="SSF90123">
    <property type="entry name" value="ABC transporter transmembrane region"/>
    <property type="match status" value="1"/>
</dbReference>
<keyword evidence="2" id="KW-0813">Transport</keyword>
<dbReference type="PANTHER" id="PTHR24221">
    <property type="entry name" value="ATP-BINDING CASSETTE SUB-FAMILY B"/>
    <property type="match status" value="1"/>
</dbReference>
<keyword evidence="7" id="KW-0067">ATP-binding</keyword>
<evidence type="ECO:0000256" key="3">
    <source>
        <dbReference type="ARBA" id="ARBA00022475"/>
    </source>
</evidence>